<feature type="compositionally biased region" description="Basic residues" evidence="1">
    <location>
        <begin position="84"/>
        <end position="94"/>
    </location>
</feature>
<organism evidence="2 3">
    <name type="scientific">Araneus ventricosus</name>
    <name type="common">Orbweaver spider</name>
    <name type="synonym">Epeira ventricosa</name>
    <dbReference type="NCBI Taxonomy" id="182803"/>
    <lineage>
        <taxon>Eukaryota</taxon>
        <taxon>Metazoa</taxon>
        <taxon>Ecdysozoa</taxon>
        <taxon>Arthropoda</taxon>
        <taxon>Chelicerata</taxon>
        <taxon>Arachnida</taxon>
        <taxon>Araneae</taxon>
        <taxon>Araneomorphae</taxon>
        <taxon>Entelegynae</taxon>
        <taxon>Araneoidea</taxon>
        <taxon>Araneidae</taxon>
        <taxon>Araneus</taxon>
    </lineage>
</organism>
<protein>
    <submittedName>
        <fullName evidence="2">Uncharacterized protein</fullName>
    </submittedName>
</protein>
<evidence type="ECO:0000313" key="2">
    <source>
        <dbReference type="EMBL" id="GBO45877.1"/>
    </source>
</evidence>
<feature type="compositionally biased region" description="Low complexity" evidence="1">
    <location>
        <begin position="52"/>
        <end position="76"/>
    </location>
</feature>
<reference evidence="2 3" key="1">
    <citation type="journal article" date="2019" name="Sci. Rep.">
        <title>Orb-weaving spider Araneus ventricosus genome elucidates the spidroin gene catalogue.</title>
        <authorList>
            <person name="Kono N."/>
            <person name="Nakamura H."/>
            <person name="Ohtoshi R."/>
            <person name="Moran D.A.P."/>
            <person name="Shinohara A."/>
            <person name="Yoshida Y."/>
            <person name="Fujiwara M."/>
            <person name="Mori M."/>
            <person name="Tomita M."/>
            <person name="Arakawa K."/>
        </authorList>
    </citation>
    <scope>NUCLEOTIDE SEQUENCE [LARGE SCALE GENOMIC DNA]</scope>
</reference>
<gene>
    <name evidence="2" type="ORF">AVEN_95877_1</name>
</gene>
<accession>A0A4Y2XCE7</accession>
<proteinExistence type="predicted"/>
<evidence type="ECO:0000313" key="3">
    <source>
        <dbReference type="Proteomes" id="UP000499080"/>
    </source>
</evidence>
<dbReference type="AlphaFoldDB" id="A0A4Y2XCE7"/>
<evidence type="ECO:0000256" key="1">
    <source>
        <dbReference type="SAM" id="MobiDB-lite"/>
    </source>
</evidence>
<dbReference type="Proteomes" id="UP000499080">
    <property type="component" value="Unassembled WGS sequence"/>
</dbReference>
<comment type="caution">
    <text evidence="2">The sequence shown here is derived from an EMBL/GenBank/DDBJ whole genome shotgun (WGS) entry which is preliminary data.</text>
</comment>
<dbReference type="EMBL" id="BGPR01073204">
    <property type="protein sequence ID" value="GBO45877.1"/>
    <property type="molecule type" value="Genomic_DNA"/>
</dbReference>
<feature type="region of interest" description="Disordered" evidence="1">
    <location>
        <begin position="16"/>
        <end position="107"/>
    </location>
</feature>
<sequence>MISGITIVKKCCRKRNSTNVSNSGSEEKSYSSQDLCIPSNKRKPTSSDGCFIEIEQNNLSSESENEENSSQNIDSQHANTSGRRSQKRNKKKMRKSQELTYLSKRAH</sequence>
<name>A0A4Y2XCE7_ARAVE</name>
<keyword evidence="3" id="KW-1185">Reference proteome</keyword>